<dbReference type="RefSeq" id="WP_221047587.1">
    <property type="nucleotide sequence ID" value="NZ_AP019782.1"/>
</dbReference>
<feature type="transmembrane region" description="Helical" evidence="8">
    <location>
        <begin position="70"/>
        <end position="86"/>
    </location>
</feature>
<evidence type="ECO:0000256" key="8">
    <source>
        <dbReference type="SAM" id="Phobius"/>
    </source>
</evidence>
<evidence type="ECO:0000313" key="11">
    <source>
        <dbReference type="Proteomes" id="UP000824988"/>
    </source>
</evidence>
<dbReference type="KEGG" id="moz:MoryE10_30990"/>
<dbReference type="GO" id="GO:0005886">
    <property type="term" value="C:plasma membrane"/>
    <property type="evidence" value="ECO:0007669"/>
    <property type="project" value="UniProtKB-SubCell"/>
</dbReference>
<feature type="domain" description="Glycosyltransferase RgtA/B/C/D-like" evidence="9">
    <location>
        <begin position="67"/>
        <end position="215"/>
    </location>
</feature>
<evidence type="ECO:0000313" key="10">
    <source>
        <dbReference type="EMBL" id="BBL72493.1"/>
    </source>
</evidence>
<accession>A0A8D5AIG0</accession>
<dbReference type="AlphaFoldDB" id="A0A8D5AIG0"/>
<name>A0A8D5AIG0_9GAMM</name>
<keyword evidence="7 8" id="KW-0472">Membrane</keyword>
<feature type="transmembrane region" description="Helical" evidence="8">
    <location>
        <begin position="216"/>
        <end position="241"/>
    </location>
</feature>
<dbReference type="InterPro" id="IPR050297">
    <property type="entry name" value="LipidA_mod_glycosyltrf_83"/>
</dbReference>
<evidence type="ECO:0000256" key="7">
    <source>
        <dbReference type="ARBA" id="ARBA00023136"/>
    </source>
</evidence>
<evidence type="ECO:0000256" key="4">
    <source>
        <dbReference type="ARBA" id="ARBA00022679"/>
    </source>
</evidence>
<evidence type="ECO:0000259" key="9">
    <source>
        <dbReference type="Pfam" id="PF13231"/>
    </source>
</evidence>
<feature type="transmembrane region" description="Helical" evidence="8">
    <location>
        <begin position="261"/>
        <end position="282"/>
    </location>
</feature>
<keyword evidence="2" id="KW-1003">Cell membrane</keyword>
<evidence type="ECO:0000256" key="1">
    <source>
        <dbReference type="ARBA" id="ARBA00004651"/>
    </source>
</evidence>
<feature type="transmembrane region" description="Helical" evidence="8">
    <location>
        <begin position="294"/>
        <end position="314"/>
    </location>
</feature>
<dbReference type="InterPro" id="IPR038731">
    <property type="entry name" value="RgtA/B/C-like"/>
</dbReference>
<organism evidence="10 11">
    <name type="scientific">Methylogaea oryzae</name>
    <dbReference type="NCBI Taxonomy" id="1295382"/>
    <lineage>
        <taxon>Bacteria</taxon>
        <taxon>Pseudomonadati</taxon>
        <taxon>Pseudomonadota</taxon>
        <taxon>Gammaproteobacteria</taxon>
        <taxon>Methylococcales</taxon>
        <taxon>Methylococcaceae</taxon>
        <taxon>Methylogaea</taxon>
    </lineage>
</organism>
<feature type="transmembrane region" description="Helical" evidence="8">
    <location>
        <begin position="116"/>
        <end position="135"/>
    </location>
</feature>
<dbReference type="Proteomes" id="UP000824988">
    <property type="component" value="Chromosome"/>
</dbReference>
<keyword evidence="3" id="KW-0328">Glycosyltransferase</keyword>
<feature type="transmembrane region" description="Helical" evidence="8">
    <location>
        <begin position="7"/>
        <end position="28"/>
    </location>
</feature>
<dbReference type="GO" id="GO:0009103">
    <property type="term" value="P:lipopolysaccharide biosynthetic process"/>
    <property type="evidence" value="ECO:0007669"/>
    <property type="project" value="UniProtKB-ARBA"/>
</dbReference>
<dbReference type="Pfam" id="PF13231">
    <property type="entry name" value="PMT_2"/>
    <property type="match status" value="1"/>
</dbReference>
<dbReference type="GO" id="GO:0010041">
    <property type="term" value="P:response to iron(III) ion"/>
    <property type="evidence" value="ECO:0007669"/>
    <property type="project" value="TreeGrafter"/>
</dbReference>
<evidence type="ECO:0000256" key="6">
    <source>
        <dbReference type="ARBA" id="ARBA00022989"/>
    </source>
</evidence>
<feature type="transmembrane region" description="Helical" evidence="8">
    <location>
        <begin position="347"/>
        <end position="365"/>
    </location>
</feature>
<reference evidence="10" key="1">
    <citation type="submission" date="2019-06" db="EMBL/GenBank/DDBJ databases">
        <title>Complete genome sequence of Methylogaea oryzae strain JCM16910.</title>
        <authorList>
            <person name="Asakawa S."/>
        </authorList>
    </citation>
    <scope>NUCLEOTIDE SEQUENCE</scope>
    <source>
        <strain evidence="10">E10</strain>
    </source>
</reference>
<feature type="transmembrane region" description="Helical" evidence="8">
    <location>
        <begin position="172"/>
        <end position="195"/>
    </location>
</feature>
<dbReference type="GO" id="GO:0016763">
    <property type="term" value="F:pentosyltransferase activity"/>
    <property type="evidence" value="ECO:0007669"/>
    <property type="project" value="TreeGrafter"/>
</dbReference>
<evidence type="ECO:0000256" key="3">
    <source>
        <dbReference type="ARBA" id="ARBA00022676"/>
    </source>
</evidence>
<gene>
    <name evidence="10" type="ORF">MoryE10_30990</name>
</gene>
<keyword evidence="6 8" id="KW-1133">Transmembrane helix</keyword>
<dbReference type="PANTHER" id="PTHR33908">
    <property type="entry name" value="MANNOSYLTRANSFERASE YKCB-RELATED"/>
    <property type="match status" value="1"/>
</dbReference>
<keyword evidence="11" id="KW-1185">Reference proteome</keyword>
<dbReference type="EMBL" id="AP019782">
    <property type="protein sequence ID" value="BBL72493.1"/>
    <property type="molecule type" value="Genomic_DNA"/>
</dbReference>
<keyword evidence="4" id="KW-0808">Transferase</keyword>
<protein>
    <recommendedName>
        <fullName evidence="9">Glycosyltransferase RgtA/B/C/D-like domain-containing protein</fullName>
    </recommendedName>
</protein>
<keyword evidence="5 8" id="KW-0812">Transmembrane</keyword>
<evidence type="ECO:0000256" key="2">
    <source>
        <dbReference type="ARBA" id="ARBA00022475"/>
    </source>
</evidence>
<dbReference type="PANTHER" id="PTHR33908:SF3">
    <property type="entry name" value="UNDECAPRENYL PHOSPHATE-ALPHA-4-AMINO-4-DEOXY-L-ARABINOSE ARABINOSYL TRANSFERASE"/>
    <property type="match status" value="1"/>
</dbReference>
<comment type="subcellular location">
    <subcellularLocation>
        <location evidence="1">Cell membrane</location>
        <topology evidence="1">Multi-pass membrane protein</topology>
    </subcellularLocation>
</comment>
<evidence type="ECO:0000256" key="5">
    <source>
        <dbReference type="ARBA" id="ARBA00022692"/>
    </source>
</evidence>
<sequence length="478" mass="51906">MTSTPDPLYRYAGIATLLAGLGIALWGLGDIPLLSLNEARRAVPIQEMLASGDWLLPRLNGQLYITKPPLFYWLGAAVAALSGGAGEWAVRLPSALAALAVLWGVYRVALDLFGRWPALFAVQILLANAGFATFARRAEIEMLLTALCSLSLLAALGYVAQNRSRRWLWLSYGLLGLALLTKGPVALLFVTLPLLGYALFRRDARAWQALRCVEGWALLLAVGASWYGAVVADLGLDAWLGVIRGDMLGKMQGGEGVSEPFYYYLFWLLGDFAPFACLLFIGPANRLRHWLRQPATALLLCAFVLPLLMFSLFGDKHAKYLLPAYPALALLLGQQLGGLTEGGARRWLKIGGVLLPLGWCAYFAAGEARLYDYRYAALPEIAEFLRGHPGVPVYGYGELDMRVVYYRGGPIPFLAPTEAAAKLAEGAPLLLLAERENIAAAARLPGARLLRQFQPYLKRGKSAAVFGVAAKDQAALAR</sequence>
<feature type="transmembrane region" description="Helical" evidence="8">
    <location>
        <begin position="142"/>
        <end position="160"/>
    </location>
</feature>
<proteinExistence type="predicted"/>